<evidence type="ECO:0000313" key="2">
    <source>
        <dbReference type="EMBL" id="MDF0591404.1"/>
    </source>
</evidence>
<evidence type="ECO:0000313" key="3">
    <source>
        <dbReference type="Proteomes" id="UP001220010"/>
    </source>
</evidence>
<dbReference type="Proteomes" id="UP001220010">
    <property type="component" value="Unassembled WGS sequence"/>
</dbReference>
<gene>
    <name evidence="2" type="ORF">P0O15_09560</name>
</gene>
<dbReference type="InterPro" id="IPR007560">
    <property type="entry name" value="Restrct_endonuc_IV_Mrr"/>
</dbReference>
<keyword evidence="2" id="KW-0255">Endonuclease</keyword>
<feature type="domain" description="Restriction endonuclease type IV Mrr" evidence="1">
    <location>
        <begin position="16"/>
        <end position="89"/>
    </location>
</feature>
<evidence type="ECO:0000259" key="1">
    <source>
        <dbReference type="Pfam" id="PF04471"/>
    </source>
</evidence>
<organism evidence="2 3">
    <name type="scientific">Candidatus Methanocrinis natronophilus</name>
    <dbReference type="NCBI Taxonomy" id="3033396"/>
    <lineage>
        <taxon>Archaea</taxon>
        <taxon>Methanobacteriati</taxon>
        <taxon>Methanobacteriota</taxon>
        <taxon>Stenosarchaea group</taxon>
        <taxon>Methanomicrobia</taxon>
        <taxon>Methanotrichales</taxon>
        <taxon>Methanotrichaceae</taxon>
        <taxon>Methanocrinis</taxon>
    </lineage>
</organism>
<dbReference type="EC" id="3.1.21.-" evidence="2"/>
<proteinExistence type="predicted"/>
<dbReference type="Pfam" id="PF04471">
    <property type="entry name" value="Mrr_cat"/>
    <property type="match status" value="1"/>
</dbReference>
<dbReference type="GO" id="GO:0004519">
    <property type="term" value="F:endonuclease activity"/>
    <property type="evidence" value="ECO:0007669"/>
    <property type="project" value="UniProtKB-KW"/>
</dbReference>
<protein>
    <submittedName>
        <fullName evidence="2">Restriction endonuclease</fullName>
        <ecNumber evidence="2">3.1.21.-</ecNumber>
    </submittedName>
</protein>
<dbReference type="EMBL" id="JARFPK010000038">
    <property type="protein sequence ID" value="MDF0591404.1"/>
    <property type="molecule type" value="Genomic_DNA"/>
</dbReference>
<keyword evidence="3" id="KW-1185">Reference proteome</keyword>
<reference evidence="2 3" key="1">
    <citation type="submission" date="2023-03" db="EMBL/GenBank/DDBJ databases">
        <title>WGS of Methanotrichaceae archaeon Mx.</title>
        <authorList>
            <person name="Sorokin D.Y."/>
            <person name="Merkel A.Y."/>
        </authorList>
    </citation>
    <scope>NUCLEOTIDE SEQUENCE [LARGE SCALE GENOMIC DNA]</scope>
    <source>
        <strain evidence="2 3">Mx</strain>
    </source>
</reference>
<dbReference type="SUPFAM" id="SSF52980">
    <property type="entry name" value="Restriction endonuclease-like"/>
    <property type="match status" value="1"/>
</dbReference>
<dbReference type="InterPro" id="IPR011335">
    <property type="entry name" value="Restrct_endonuc-II-like"/>
</dbReference>
<comment type="caution">
    <text evidence="2">The sequence shown here is derived from an EMBL/GenBank/DDBJ whole genome shotgun (WGS) entry which is preliminary data.</text>
</comment>
<accession>A0ABT5X9L7</accession>
<keyword evidence="2" id="KW-0540">Nuclease</keyword>
<sequence>MFEVIQDLKVKGRYSRGTRQIDVAVCRSGECQPFLVAEAKCHQRTVEIRYIEAFITNLKDVGAKIGLMVSSSGFTAPGKRLAKSFGIDLRILSIEEALETKWYPIARQIFPWDWAFHPEMAAALSHINKGASPKCVIDAIEQIPFEEWDAFVIYALNNHSSEAKDFLEFVTLNHHLAFRINPPIRSIFHNPVLIVE</sequence>
<dbReference type="GO" id="GO:0016787">
    <property type="term" value="F:hydrolase activity"/>
    <property type="evidence" value="ECO:0007669"/>
    <property type="project" value="UniProtKB-KW"/>
</dbReference>
<keyword evidence="2" id="KW-0378">Hydrolase</keyword>
<name>A0ABT5X9L7_9EURY</name>